<comment type="caution">
    <text evidence="1">The sequence shown here is derived from an EMBL/GenBank/DDBJ whole genome shotgun (WGS) entry which is preliminary data.</text>
</comment>
<reference evidence="1 2" key="1">
    <citation type="submission" date="2015-09" db="EMBL/GenBank/DDBJ databases">
        <title>A metagenomics-based metabolic model of nitrate-dependent anaerobic oxidation of methane by Methanoperedens-like archaea.</title>
        <authorList>
            <person name="Arshad A."/>
            <person name="Speth D.R."/>
            <person name="De Graaf R.M."/>
            <person name="Op Den Camp H.J."/>
            <person name="Jetten M.S."/>
            <person name="Welte C.U."/>
        </authorList>
    </citation>
    <scope>NUCLEOTIDE SEQUENCE [LARGE SCALE GENOMIC DNA]</scope>
</reference>
<name>A0A0P8CGA7_9EURY</name>
<evidence type="ECO:0000313" key="1">
    <source>
        <dbReference type="EMBL" id="KPQ41719.1"/>
    </source>
</evidence>
<accession>A0A0P8CGA7</accession>
<sequence>MQRLHVDKKIKALEEQVELLKSFISKKEALITIDDYRKYLAKTKKVIKISIEPTEYIRKTRVKGEFY</sequence>
<protein>
    <submittedName>
        <fullName evidence="1">Uncharacterized protein</fullName>
    </submittedName>
</protein>
<dbReference type="Proteomes" id="UP000050360">
    <property type="component" value="Unassembled WGS sequence"/>
</dbReference>
<dbReference type="AlphaFoldDB" id="A0A0P8CGA7"/>
<evidence type="ECO:0000313" key="2">
    <source>
        <dbReference type="Proteomes" id="UP000050360"/>
    </source>
</evidence>
<organism evidence="1 2">
    <name type="scientific">Candidatus Methanoperedens nitratireducens</name>
    <dbReference type="NCBI Taxonomy" id="1392998"/>
    <lineage>
        <taxon>Archaea</taxon>
        <taxon>Methanobacteriati</taxon>
        <taxon>Methanobacteriota</taxon>
        <taxon>Stenosarchaea group</taxon>
        <taxon>Methanomicrobia</taxon>
        <taxon>Methanosarcinales</taxon>
        <taxon>ANME-2 cluster</taxon>
        <taxon>Candidatus Methanoperedentaceae</taxon>
        <taxon>Candidatus Methanoperedens</taxon>
    </lineage>
</organism>
<proteinExistence type="predicted"/>
<gene>
    <name evidence="1" type="ORF">MPEBLZ_03747</name>
</gene>
<dbReference type="EMBL" id="LKCM01000311">
    <property type="protein sequence ID" value="KPQ41719.1"/>
    <property type="molecule type" value="Genomic_DNA"/>
</dbReference>